<dbReference type="KEGG" id="csty:KN1_24120"/>
<keyword evidence="1" id="KW-0812">Transmembrane</keyword>
<proteinExistence type="predicted"/>
<evidence type="ECO:0000313" key="2">
    <source>
        <dbReference type="EMBL" id="BCU71115.1"/>
    </source>
</evidence>
<sequence>MFKQIFKQFLSRGSIRDLSIFLLVLILFLPVLHLFFFSYFTGLEILQIAKSKYGDFPVLSLYLNNISINSLVLD</sequence>
<name>A0A8D5ZK80_9CREN</name>
<keyword evidence="3" id="KW-1185">Reference proteome</keyword>
<gene>
    <name evidence="2" type="ORF">KN1_24120</name>
</gene>
<organism evidence="2 3">
    <name type="scientific">Stygiolobus caldivivus</name>
    <dbReference type="NCBI Taxonomy" id="2824673"/>
    <lineage>
        <taxon>Archaea</taxon>
        <taxon>Thermoproteota</taxon>
        <taxon>Thermoprotei</taxon>
        <taxon>Sulfolobales</taxon>
        <taxon>Sulfolobaceae</taxon>
        <taxon>Stygiolobus</taxon>
    </lineage>
</organism>
<accession>A0A8D5ZK80</accession>
<dbReference type="EMBL" id="AP024597">
    <property type="protein sequence ID" value="BCU71115.1"/>
    <property type="molecule type" value="Genomic_DNA"/>
</dbReference>
<evidence type="ECO:0000313" key="3">
    <source>
        <dbReference type="Proteomes" id="UP000825123"/>
    </source>
</evidence>
<keyword evidence="1" id="KW-1133">Transmembrane helix</keyword>
<keyword evidence="1" id="KW-0472">Membrane</keyword>
<dbReference type="Proteomes" id="UP000825123">
    <property type="component" value="Chromosome"/>
</dbReference>
<feature type="transmembrane region" description="Helical" evidence="1">
    <location>
        <begin position="20"/>
        <end position="40"/>
    </location>
</feature>
<evidence type="ECO:0000256" key="1">
    <source>
        <dbReference type="SAM" id="Phobius"/>
    </source>
</evidence>
<dbReference type="AlphaFoldDB" id="A0A8D5ZK80"/>
<reference evidence="2 3" key="1">
    <citation type="submission" date="2021-04" db="EMBL/GenBank/DDBJ databases">
        <title>Complete genome sequence of Stygiolobus sp. KN-1.</title>
        <authorList>
            <person name="Nakamura K."/>
            <person name="Sakai H."/>
            <person name="Kurosawa N."/>
        </authorList>
    </citation>
    <scope>NUCLEOTIDE SEQUENCE [LARGE SCALE GENOMIC DNA]</scope>
    <source>
        <strain evidence="2 3">KN-1</strain>
    </source>
</reference>
<protein>
    <submittedName>
        <fullName evidence="2">Uncharacterized protein</fullName>
    </submittedName>
</protein>